<proteinExistence type="predicted"/>
<evidence type="ECO:0008006" key="5">
    <source>
        <dbReference type="Google" id="ProtNLM"/>
    </source>
</evidence>
<dbReference type="Gene3D" id="2.60.40.3210">
    <property type="entry name" value="Zona pellucida, ZP-N domain"/>
    <property type="match status" value="1"/>
</dbReference>
<feature type="non-terminal residue" evidence="3">
    <location>
        <position position="1"/>
    </location>
</feature>
<dbReference type="SMART" id="SM00832">
    <property type="entry name" value="C8"/>
    <property type="match status" value="1"/>
</dbReference>
<reference evidence="3 4" key="1">
    <citation type="submission" date="2021-06" db="EMBL/GenBank/DDBJ databases">
        <authorList>
            <person name="Palmer J.M."/>
        </authorList>
    </citation>
    <scope>NUCLEOTIDE SEQUENCE [LARGE SCALE GENOMIC DNA]</scope>
    <source>
        <strain evidence="3 4">XR_2019</strain>
        <tissue evidence="3">Muscle</tissue>
    </source>
</reference>
<dbReference type="PANTHER" id="PTHR46160:SF8">
    <property type="entry name" value="VWFD DOMAIN-CONTAINING PROTEIN"/>
    <property type="match status" value="1"/>
</dbReference>
<dbReference type="Pfam" id="PF00094">
    <property type="entry name" value="VWD"/>
    <property type="match status" value="1"/>
</dbReference>
<evidence type="ECO:0000259" key="2">
    <source>
        <dbReference type="PROSITE" id="PS51233"/>
    </source>
</evidence>
<dbReference type="InterPro" id="IPR055356">
    <property type="entry name" value="ZP-N"/>
</dbReference>
<sequence>VNGTPVSVPFLTGLMTRLSTSEGFIVIDTPQDIQVRYNRFNTLSITMGQRLQNKVCGLCGNFNGDPNDDYITSRGKPAVNALELAQSWKTNGMQNSLVPCHGLLDPQPFYQSCYLDGCYNHRKAQVCGSLAAYAEACRSLGTLTTKWITQENCSEWIYDPCAGEICTNFTCELENGGDLCGCPELPTNPAGDDDIIQAEVNCKHAQMEVSISKCKLFQLGFEREDVRINDERCAGIEGEDFISFHINNTKGHCGSIVQSNGTHIMYKNTVWIESVNNTGNVITRDKTINVEFSCAYELDLKISLETVLKPMLRSDPGISCRTSIQTYNNKLPW</sequence>
<dbReference type="Pfam" id="PF23344">
    <property type="entry name" value="ZP-N"/>
    <property type="match status" value="1"/>
</dbReference>
<dbReference type="InterPro" id="IPR001507">
    <property type="entry name" value="ZP_dom"/>
</dbReference>
<evidence type="ECO:0000313" key="4">
    <source>
        <dbReference type="Proteomes" id="UP001444071"/>
    </source>
</evidence>
<feature type="domain" description="VWFD" evidence="2">
    <location>
        <begin position="1"/>
        <end position="101"/>
    </location>
</feature>
<dbReference type="PROSITE" id="PS51233">
    <property type="entry name" value="VWFD"/>
    <property type="match status" value="1"/>
</dbReference>
<accession>A0ABV0WXX0</accession>
<dbReference type="InterPro" id="IPR014853">
    <property type="entry name" value="VWF/SSPO/ZAN-like_Cys-rich_dom"/>
</dbReference>
<dbReference type="Pfam" id="PF08742">
    <property type="entry name" value="C8"/>
    <property type="match status" value="1"/>
</dbReference>
<feature type="domain" description="ZP" evidence="1">
    <location>
        <begin position="201"/>
        <end position="333"/>
    </location>
</feature>
<organism evidence="3 4">
    <name type="scientific">Xenotaenia resolanae</name>
    <dbReference type="NCBI Taxonomy" id="208358"/>
    <lineage>
        <taxon>Eukaryota</taxon>
        <taxon>Metazoa</taxon>
        <taxon>Chordata</taxon>
        <taxon>Craniata</taxon>
        <taxon>Vertebrata</taxon>
        <taxon>Euteleostomi</taxon>
        <taxon>Actinopterygii</taxon>
        <taxon>Neopterygii</taxon>
        <taxon>Teleostei</taxon>
        <taxon>Neoteleostei</taxon>
        <taxon>Acanthomorphata</taxon>
        <taxon>Ovalentaria</taxon>
        <taxon>Atherinomorphae</taxon>
        <taxon>Cyprinodontiformes</taxon>
        <taxon>Goodeidae</taxon>
        <taxon>Xenotaenia</taxon>
    </lineage>
</organism>
<evidence type="ECO:0000259" key="1">
    <source>
        <dbReference type="PROSITE" id="PS51034"/>
    </source>
</evidence>
<dbReference type="InterPro" id="IPR052749">
    <property type="entry name" value="Alpha-tectorin"/>
</dbReference>
<dbReference type="PANTHER" id="PTHR46160">
    <property type="entry name" value="ALPHA-TECTORIN-RELATED"/>
    <property type="match status" value="1"/>
</dbReference>
<dbReference type="EMBL" id="JAHRIM010073488">
    <property type="protein sequence ID" value="MEQ2273924.1"/>
    <property type="molecule type" value="Genomic_DNA"/>
</dbReference>
<keyword evidence="4" id="KW-1185">Reference proteome</keyword>
<dbReference type="PROSITE" id="PS51034">
    <property type="entry name" value="ZP_2"/>
    <property type="match status" value="1"/>
</dbReference>
<gene>
    <name evidence="3" type="ORF">XENORESO_011105</name>
</gene>
<evidence type="ECO:0000313" key="3">
    <source>
        <dbReference type="EMBL" id="MEQ2273924.1"/>
    </source>
</evidence>
<dbReference type="Proteomes" id="UP001444071">
    <property type="component" value="Unassembled WGS sequence"/>
</dbReference>
<dbReference type="InterPro" id="IPR001846">
    <property type="entry name" value="VWF_type-D"/>
</dbReference>
<comment type="caution">
    <text evidence="3">The sequence shown here is derived from an EMBL/GenBank/DDBJ whole genome shotgun (WGS) entry which is preliminary data.</text>
</comment>
<protein>
    <recommendedName>
        <fullName evidence="5">VWFD domain-containing protein</fullName>
    </recommendedName>
</protein>
<name>A0ABV0WXX0_9TELE</name>